<name>A0ABN4EGE1_9CORY</name>
<proteinExistence type="predicted"/>
<accession>A0ABN4EGE1</accession>
<dbReference type="Proteomes" id="UP000029910">
    <property type="component" value="Chromosome"/>
</dbReference>
<protein>
    <submittedName>
        <fullName evidence="1">Uncharacterized protein</fullName>
    </submittedName>
</protein>
<evidence type="ECO:0000313" key="1">
    <source>
        <dbReference type="EMBL" id="AIU31978.1"/>
    </source>
</evidence>
<reference evidence="1 2" key="1">
    <citation type="journal article" date="2015" name="Genome Announc.">
        <title>Genome Sequence of Corynebacterium ulcerans Strain FRC11.</title>
        <authorList>
            <person name="Benevides Lde J."/>
            <person name="Viana M.V."/>
            <person name="Mariano D.C."/>
            <person name="Rocha Fde S."/>
            <person name="Bagano P.C."/>
            <person name="Folador E.L."/>
            <person name="Pereira F.L."/>
            <person name="Dorella F.A."/>
            <person name="Leal C.A."/>
            <person name="Carvalho A.F."/>
            <person name="Soares Sde C."/>
            <person name="Carneiro A."/>
            <person name="Ramos R."/>
            <person name="Badell-Ocando E."/>
            <person name="Guiso N."/>
            <person name="Silva A."/>
            <person name="Figueiredo H."/>
            <person name="Azevedo V."/>
            <person name="Guimaraes L.C."/>
        </authorList>
    </citation>
    <scope>NUCLEOTIDE SEQUENCE [LARGE SCALE GENOMIC DNA]</scope>
    <source>
        <strain evidence="2">FRC0011</strain>
    </source>
</reference>
<gene>
    <name evidence="1" type="ORF">CulFRC11_0385</name>
</gene>
<sequence length="37" mass="4431">MRLSTLELSLCHCVSSWTSWWLRFRSHELTVAVHSDR</sequence>
<keyword evidence="2" id="KW-1185">Reference proteome</keyword>
<dbReference type="EMBL" id="CP009622">
    <property type="protein sequence ID" value="AIU31978.1"/>
    <property type="molecule type" value="Genomic_DNA"/>
</dbReference>
<evidence type="ECO:0000313" key="2">
    <source>
        <dbReference type="Proteomes" id="UP000029910"/>
    </source>
</evidence>
<organism evidence="1 2">
    <name type="scientific">Corynebacterium ramonii</name>
    <dbReference type="NCBI Taxonomy" id="3026968"/>
    <lineage>
        <taxon>Bacteria</taxon>
        <taxon>Bacillati</taxon>
        <taxon>Actinomycetota</taxon>
        <taxon>Actinomycetes</taxon>
        <taxon>Mycobacteriales</taxon>
        <taxon>Corynebacteriaceae</taxon>
        <taxon>Corynebacterium</taxon>
    </lineage>
</organism>